<dbReference type="Pfam" id="PF08241">
    <property type="entry name" value="Methyltransf_11"/>
    <property type="match status" value="1"/>
</dbReference>
<name>A0A2I0R5W5_9FLAO</name>
<gene>
    <name evidence="2" type="ORF">CW751_01150</name>
</gene>
<dbReference type="RefSeq" id="WP_101333120.1">
    <property type="nucleotide sequence ID" value="NZ_PJNI01000001.1"/>
</dbReference>
<dbReference type="EMBL" id="PJNI01000001">
    <property type="protein sequence ID" value="PKR81974.1"/>
    <property type="molecule type" value="Genomic_DNA"/>
</dbReference>
<dbReference type="InterPro" id="IPR013216">
    <property type="entry name" value="Methyltransf_11"/>
</dbReference>
<dbReference type="SUPFAM" id="SSF53335">
    <property type="entry name" value="S-adenosyl-L-methionine-dependent methyltransferases"/>
    <property type="match status" value="1"/>
</dbReference>
<dbReference type="InterPro" id="IPR029063">
    <property type="entry name" value="SAM-dependent_MTases_sf"/>
</dbReference>
<dbReference type="PANTHER" id="PTHR43861">
    <property type="entry name" value="TRANS-ACONITATE 2-METHYLTRANSFERASE-RELATED"/>
    <property type="match status" value="1"/>
</dbReference>
<sequence>MASERQALEVKSPWWGEHVHRYNYSLKHFIKKTDRVLDIACGTGFGTDIIAKHSENDVIGGDISDEAIEFCKNSLSRKNLSFHHMDGTKLPFEDGHFDAITSFETIEHTTEFHKMISEFKRTTKKEGLIILSTPNFIINSPSGVVTNPFHTQEWNYDGFMELLNKHFNKYELFGQKYNRYSKKNVAYRLENLLLQRGVRKMPLKWQNSIMKMAGQESVYPLEDDFEMVKDKKEILKCKTFYVVCWNE</sequence>
<dbReference type="Gene3D" id="3.40.50.150">
    <property type="entry name" value="Vaccinia Virus protein VP39"/>
    <property type="match status" value="1"/>
</dbReference>
<accession>A0A2I0R5W5</accession>
<evidence type="ECO:0000313" key="3">
    <source>
        <dbReference type="Proteomes" id="UP000236654"/>
    </source>
</evidence>
<feature type="domain" description="Methyltransferase type 11" evidence="1">
    <location>
        <begin position="37"/>
        <end position="131"/>
    </location>
</feature>
<dbReference type="CDD" id="cd02440">
    <property type="entry name" value="AdoMet_MTases"/>
    <property type="match status" value="1"/>
</dbReference>
<evidence type="ECO:0000259" key="1">
    <source>
        <dbReference type="Pfam" id="PF08241"/>
    </source>
</evidence>
<reference evidence="2 3" key="1">
    <citation type="submission" date="2017-12" db="EMBL/GenBank/DDBJ databases">
        <title>The draft genome sequence of Brumimicrobium saltpan LHR20.</title>
        <authorList>
            <person name="Do Z.-J."/>
            <person name="Luo H.-R."/>
        </authorList>
    </citation>
    <scope>NUCLEOTIDE SEQUENCE [LARGE SCALE GENOMIC DNA]</scope>
    <source>
        <strain evidence="2 3">LHR20</strain>
    </source>
</reference>
<keyword evidence="3" id="KW-1185">Reference proteome</keyword>
<protein>
    <recommendedName>
        <fullName evidence="1">Methyltransferase type 11 domain-containing protein</fullName>
    </recommendedName>
</protein>
<comment type="caution">
    <text evidence="2">The sequence shown here is derived from an EMBL/GenBank/DDBJ whole genome shotgun (WGS) entry which is preliminary data.</text>
</comment>
<proteinExistence type="predicted"/>
<dbReference type="Proteomes" id="UP000236654">
    <property type="component" value="Unassembled WGS sequence"/>
</dbReference>
<evidence type="ECO:0000313" key="2">
    <source>
        <dbReference type="EMBL" id="PKR81974.1"/>
    </source>
</evidence>
<dbReference type="GO" id="GO:0008757">
    <property type="term" value="F:S-adenosylmethionine-dependent methyltransferase activity"/>
    <property type="evidence" value="ECO:0007669"/>
    <property type="project" value="InterPro"/>
</dbReference>
<organism evidence="2 3">
    <name type="scientific">Brumimicrobium salinarum</name>
    <dbReference type="NCBI Taxonomy" id="2058658"/>
    <lineage>
        <taxon>Bacteria</taxon>
        <taxon>Pseudomonadati</taxon>
        <taxon>Bacteroidota</taxon>
        <taxon>Flavobacteriia</taxon>
        <taxon>Flavobacteriales</taxon>
        <taxon>Crocinitomicaceae</taxon>
        <taxon>Brumimicrobium</taxon>
    </lineage>
</organism>
<dbReference type="AlphaFoldDB" id="A0A2I0R5W5"/>
<dbReference type="PANTHER" id="PTHR43861:SF6">
    <property type="entry name" value="METHYLTRANSFERASE TYPE 11"/>
    <property type="match status" value="1"/>
</dbReference>
<dbReference type="OrthoDB" id="3896938at2"/>